<dbReference type="Proteomes" id="UP000504636">
    <property type="component" value="Unplaced"/>
</dbReference>
<feature type="region of interest" description="Disordered" evidence="1">
    <location>
        <begin position="260"/>
        <end position="298"/>
    </location>
</feature>
<proteinExistence type="predicted"/>
<feature type="compositionally biased region" description="Basic and acidic residues" evidence="1">
    <location>
        <begin position="288"/>
        <end position="298"/>
    </location>
</feature>
<protein>
    <submittedName>
        <fullName evidence="2 4">Uncharacterized protein</fullName>
    </submittedName>
</protein>
<organism evidence="2">
    <name type="scientific">Mytilinidion resinicola</name>
    <dbReference type="NCBI Taxonomy" id="574789"/>
    <lineage>
        <taxon>Eukaryota</taxon>
        <taxon>Fungi</taxon>
        <taxon>Dikarya</taxon>
        <taxon>Ascomycota</taxon>
        <taxon>Pezizomycotina</taxon>
        <taxon>Dothideomycetes</taxon>
        <taxon>Pleosporomycetidae</taxon>
        <taxon>Mytilinidiales</taxon>
        <taxon>Mytilinidiaceae</taxon>
        <taxon>Mytilinidion</taxon>
    </lineage>
</organism>
<reference evidence="4" key="2">
    <citation type="submission" date="2020-04" db="EMBL/GenBank/DDBJ databases">
        <authorList>
            <consortium name="NCBI Genome Project"/>
        </authorList>
    </citation>
    <scope>NUCLEOTIDE SEQUENCE</scope>
    <source>
        <strain evidence="4">CBS 304.34</strain>
    </source>
</reference>
<dbReference type="EMBL" id="MU003696">
    <property type="protein sequence ID" value="KAF2813608.1"/>
    <property type="molecule type" value="Genomic_DNA"/>
</dbReference>
<dbReference type="GeneID" id="54462778"/>
<name>A0A6A6YYI3_9PEZI</name>
<evidence type="ECO:0000313" key="3">
    <source>
        <dbReference type="Proteomes" id="UP000504636"/>
    </source>
</evidence>
<reference evidence="2 4" key="1">
    <citation type="journal article" date="2020" name="Stud. Mycol.">
        <title>101 Dothideomycetes genomes: a test case for predicting lifestyles and emergence of pathogens.</title>
        <authorList>
            <person name="Haridas S."/>
            <person name="Albert R."/>
            <person name="Binder M."/>
            <person name="Bloem J."/>
            <person name="Labutti K."/>
            <person name="Salamov A."/>
            <person name="Andreopoulos B."/>
            <person name="Baker S."/>
            <person name="Barry K."/>
            <person name="Bills G."/>
            <person name="Bluhm B."/>
            <person name="Cannon C."/>
            <person name="Castanera R."/>
            <person name="Culley D."/>
            <person name="Daum C."/>
            <person name="Ezra D."/>
            <person name="Gonzalez J."/>
            <person name="Henrissat B."/>
            <person name="Kuo A."/>
            <person name="Liang C."/>
            <person name="Lipzen A."/>
            <person name="Lutzoni F."/>
            <person name="Magnuson J."/>
            <person name="Mondo S."/>
            <person name="Nolan M."/>
            <person name="Ohm R."/>
            <person name="Pangilinan J."/>
            <person name="Park H.-J."/>
            <person name="Ramirez L."/>
            <person name="Alfaro M."/>
            <person name="Sun H."/>
            <person name="Tritt A."/>
            <person name="Yoshinaga Y."/>
            <person name="Zwiers L.-H."/>
            <person name="Turgeon B."/>
            <person name="Goodwin S."/>
            <person name="Spatafora J."/>
            <person name="Crous P."/>
            <person name="Grigoriev I."/>
        </authorList>
    </citation>
    <scope>NUCLEOTIDE SEQUENCE</scope>
    <source>
        <strain evidence="2 4">CBS 304.34</strain>
    </source>
</reference>
<dbReference type="AlphaFoldDB" id="A0A6A6YYI3"/>
<reference evidence="4" key="3">
    <citation type="submission" date="2025-04" db="UniProtKB">
        <authorList>
            <consortium name="RefSeq"/>
        </authorList>
    </citation>
    <scope>IDENTIFICATION</scope>
    <source>
        <strain evidence="4">CBS 304.34</strain>
    </source>
</reference>
<evidence type="ECO:0000313" key="2">
    <source>
        <dbReference type="EMBL" id="KAF2813608.1"/>
    </source>
</evidence>
<evidence type="ECO:0000256" key="1">
    <source>
        <dbReference type="SAM" id="MobiDB-lite"/>
    </source>
</evidence>
<feature type="compositionally biased region" description="Acidic residues" evidence="1">
    <location>
        <begin position="276"/>
        <end position="287"/>
    </location>
</feature>
<evidence type="ECO:0000313" key="4">
    <source>
        <dbReference type="RefSeq" id="XP_033580572.1"/>
    </source>
</evidence>
<accession>A0A6A6YYI3</accession>
<gene>
    <name evidence="2 4" type="ORF">BDZ99DRAFT_474241</name>
</gene>
<sequence>MPRQPPVWMNCTPPIPFYGTQPTHYERTVIVGNVLGGQFEVKYNINRQDGEGGPARDSTNSSELGLQHYNLGSATHMPVTYQDGMLIQEEVTEIRVHINFNLSSEELVQLCLRLIENPAPRNQMLYIVVAAACHYIRRGVLQRLQLMEYAIAWMRAKLRSLEKRCFEDQKIQGDFNQLMVVFVEKLEDEVDRVGMFAPIILGEALAFVTIHGGTHHKQQFLNSYATYSGLASPIYPQCSWSQMHHAPPDRLKAAEMKMNRAAGNMEVEGKEAGEHEADEEEAEEEEGRADNHDQDEIE</sequence>
<dbReference type="RefSeq" id="XP_033580572.1">
    <property type="nucleotide sequence ID" value="XM_033721885.1"/>
</dbReference>
<keyword evidence="3" id="KW-1185">Reference proteome</keyword>